<evidence type="ECO:0000256" key="7">
    <source>
        <dbReference type="ARBA" id="ARBA00023136"/>
    </source>
</evidence>
<comment type="caution">
    <text evidence="11">The sequence shown here is derived from an EMBL/GenBank/DDBJ whole genome shotgun (WGS) entry which is preliminary data.</text>
</comment>
<dbReference type="RefSeq" id="WP_236333861.1">
    <property type="nucleotide sequence ID" value="NZ_JAKIJS010000001.1"/>
</dbReference>
<dbReference type="Pfam" id="PF07963">
    <property type="entry name" value="N_methyl"/>
    <property type="match status" value="1"/>
</dbReference>
<dbReference type="SUPFAM" id="SSF54523">
    <property type="entry name" value="Pili subunits"/>
    <property type="match status" value="1"/>
</dbReference>
<evidence type="ECO:0000313" key="12">
    <source>
        <dbReference type="Proteomes" id="UP001649381"/>
    </source>
</evidence>
<dbReference type="PROSITE" id="PS00409">
    <property type="entry name" value="PROKAR_NTER_METHYL"/>
    <property type="match status" value="1"/>
</dbReference>
<sequence length="106" mass="11434">MSKILKNEKGFTLIEMLIVILIISILLLIAVPNMSKNTAVVKDKSCEATIELIQSQVAVYEVEKGTPPTDMSDLTDYVDTITCADGEALVLENGKVMRASEATTGS</sequence>
<dbReference type="InterPro" id="IPR045584">
    <property type="entry name" value="Pilin-like"/>
</dbReference>
<comment type="function">
    <text evidence="10">Required for transformation and DNA binding.</text>
</comment>
<evidence type="ECO:0000256" key="6">
    <source>
        <dbReference type="ARBA" id="ARBA00022989"/>
    </source>
</evidence>
<organism evidence="11 12">
    <name type="scientific">Pseudalkalibacillus berkeleyi</name>
    <dbReference type="NCBI Taxonomy" id="1069813"/>
    <lineage>
        <taxon>Bacteria</taxon>
        <taxon>Bacillati</taxon>
        <taxon>Bacillota</taxon>
        <taxon>Bacilli</taxon>
        <taxon>Bacillales</taxon>
        <taxon>Fictibacillaceae</taxon>
        <taxon>Pseudalkalibacillus</taxon>
    </lineage>
</organism>
<gene>
    <name evidence="11" type="ORF">L2716_09120</name>
</gene>
<dbReference type="Proteomes" id="UP001649381">
    <property type="component" value="Unassembled WGS sequence"/>
</dbReference>
<reference evidence="11 12" key="1">
    <citation type="submission" date="2022-01" db="EMBL/GenBank/DDBJ databases">
        <title>Alkalihalobacillus sp. EGI L200015, a novel bacterium isolated from a salt lake sediment.</title>
        <authorList>
            <person name="Gao L."/>
            <person name="Fang B.-Z."/>
            <person name="Li W.-J."/>
        </authorList>
    </citation>
    <scope>NUCLEOTIDE SEQUENCE [LARGE SCALE GENOMIC DNA]</scope>
    <source>
        <strain evidence="11 12">KCTC 12718</strain>
    </source>
</reference>
<keyword evidence="10" id="KW-0813">Transport</keyword>
<name>A0ABS9H234_9BACL</name>
<dbReference type="Gene3D" id="3.30.700.10">
    <property type="entry name" value="Glycoprotein, Type 4 Pilin"/>
    <property type="match status" value="1"/>
</dbReference>
<keyword evidence="12" id="KW-1185">Reference proteome</keyword>
<dbReference type="PRINTS" id="PR00813">
    <property type="entry name" value="BCTERIALGSPG"/>
</dbReference>
<evidence type="ECO:0000256" key="5">
    <source>
        <dbReference type="ARBA" id="ARBA00022692"/>
    </source>
</evidence>
<keyword evidence="8 10" id="KW-0178">Competence</keyword>
<comment type="similarity">
    <text evidence="9 10">Belongs to the ComGC family.</text>
</comment>
<dbReference type="InterPro" id="IPR016940">
    <property type="entry name" value="ComGC"/>
</dbReference>
<accession>A0ABS9H234</accession>
<dbReference type="NCBIfam" id="TIGR02532">
    <property type="entry name" value="IV_pilin_GFxxxE"/>
    <property type="match status" value="1"/>
</dbReference>
<keyword evidence="3 10" id="KW-1003">Cell membrane</keyword>
<keyword evidence="7 10" id="KW-0472">Membrane</keyword>
<dbReference type="PIRSF" id="PIRSF029928">
    <property type="entry name" value="Late_competence_ComGC"/>
    <property type="match status" value="1"/>
</dbReference>
<evidence type="ECO:0000256" key="8">
    <source>
        <dbReference type="ARBA" id="ARBA00023287"/>
    </source>
</evidence>
<feature type="transmembrane region" description="Helical" evidence="10">
    <location>
        <begin position="12"/>
        <end position="31"/>
    </location>
</feature>
<comment type="subunit">
    <text evidence="10">Homodimer.</text>
</comment>
<keyword evidence="5 10" id="KW-0812">Transmembrane</keyword>
<evidence type="ECO:0000256" key="3">
    <source>
        <dbReference type="ARBA" id="ARBA00022475"/>
    </source>
</evidence>
<keyword evidence="6 10" id="KW-1133">Transmembrane helix</keyword>
<dbReference type="EMBL" id="JAKIJS010000001">
    <property type="protein sequence ID" value="MCF6137887.1"/>
    <property type="molecule type" value="Genomic_DNA"/>
</dbReference>
<proteinExistence type="inferred from homology"/>
<dbReference type="InterPro" id="IPR012902">
    <property type="entry name" value="N_methyl_site"/>
</dbReference>
<dbReference type="NCBIfam" id="NF040999">
    <property type="entry name" value="pilin_ComGC"/>
    <property type="match status" value="1"/>
</dbReference>
<keyword evidence="4" id="KW-0488">Methylation</keyword>
<evidence type="ECO:0000256" key="1">
    <source>
        <dbReference type="ARBA" id="ARBA00004162"/>
    </source>
</evidence>
<evidence type="ECO:0000256" key="2">
    <source>
        <dbReference type="ARBA" id="ARBA00004241"/>
    </source>
</evidence>
<evidence type="ECO:0000256" key="10">
    <source>
        <dbReference type="PIRNR" id="PIRNR029928"/>
    </source>
</evidence>
<comment type="subcellular location">
    <subcellularLocation>
        <location evidence="1">Cell membrane</location>
        <topology evidence="1">Single-pass membrane protein</topology>
    </subcellularLocation>
    <subcellularLocation>
        <location evidence="2">Cell surface</location>
    </subcellularLocation>
</comment>
<evidence type="ECO:0000256" key="4">
    <source>
        <dbReference type="ARBA" id="ARBA00022481"/>
    </source>
</evidence>
<evidence type="ECO:0000256" key="9">
    <source>
        <dbReference type="ARBA" id="ARBA00043982"/>
    </source>
</evidence>
<dbReference type="InterPro" id="IPR000983">
    <property type="entry name" value="Bac_GSPG_pilin"/>
</dbReference>
<protein>
    <recommendedName>
        <fullName evidence="10">ComG operon protein 3</fullName>
    </recommendedName>
</protein>
<evidence type="ECO:0000313" key="11">
    <source>
        <dbReference type="EMBL" id="MCF6137887.1"/>
    </source>
</evidence>